<comment type="caution">
    <text evidence="2">The sequence shown here is derived from an EMBL/GenBank/DDBJ whole genome shotgun (WGS) entry which is preliminary data.</text>
</comment>
<dbReference type="SUPFAM" id="SSF100950">
    <property type="entry name" value="NagB/RpiA/CoA transferase-like"/>
    <property type="match status" value="1"/>
</dbReference>
<feature type="domain" description="LUD" evidence="1">
    <location>
        <begin position="31"/>
        <end position="229"/>
    </location>
</feature>
<dbReference type="InterPro" id="IPR003741">
    <property type="entry name" value="LUD_dom"/>
</dbReference>
<keyword evidence="3" id="KW-1185">Reference proteome</keyword>
<organism evidence="2 3">
    <name type="scientific">Plebeiibacterium marinum</name>
    <dbReference type="NCBI Taxonomy" id="2992111"/>
    <lineage>
        <taxon>Bacteria</taxon>
        <taxon>Pseudomonadati</taxon>
        <taxon>Bacteroidota</taxon>
        <taxon>Bacteroidia</taxon>
        <taxon>Marinilabiliales</taxon>
        <taxon>Marinilabiliaceae</taxon>
        <taxon>Plebeiibacterium</taxon>
    </lineage>
</organism>
<dbReference type="InterPro" id="IPR037171">
    <property type="entry name" value="NagB/RpiA_transferase-like"/>
</dbReference>
<dbReference type="PANTHER" id="PTHR36179:SF2">
    <property type="entry name" value="LUD DOMAIN-CONTAINING PROTEIN"/>
    <property type="match status" value="1"/>
</dbReference>
<protein>
    <submittedName>
        <fullName evidence="2">Lactate utilization protein</fullName>
    </submittedName>
</protein>
<evidence type="ECO:0000259" key="1">
    <source>
        <dbReference type="Pfam" id="PF02589"/>
    </source>
</evidence>
<dbReference type="AlphaFoldDB" id="A0AAE3MFR0"/>
<evidence type="ECO:0000313" key="2">
    <source>
        <dbReference type="EMBL" id="MCW3806787.1"/>
    </source>
</evidence>
<dbReference type="EMBL" id="JAPDPI010000030">
    <property type="protein sequence ID" value="MCW3806787.1"/>
    <property type="molecule type" value="Genomic_DNA"/>
</dbReference>
<evidence type="ECO:0000313" key="3">
    <source>
        <dbReference type="Proteomes" id="UP001207408"/>
    </source>
</evidence>
<name>A0AAE3MFR0_9BACT</name>
<dbReference type="InterPro" id="IPR024185">
    <property type="entry name" value="FTHF_cligase-like_sf"/>
</dbReference>
<reference evidence="2" key="1">
    <citation type="submission" date="2022-10" db="EMBL/GenBank/DDBJ databases">
        <authorList>
            <person name="Yu W.X."/>
        </authorList>
    </citation>
    <scope>NUCLEOTIDE SEQUENCE</scope>
    <source>
        <strain evidence="2">D04</strain>
    </source>
</reference>
<dbReference type="Proteomes" id="UP001207408">
    <property type="component" value="Unassembled WGS sequence"/>
</dbReference>
<dbReference type="PANTHER" id="PTHR36179">
    <property type="entry name" value="LUD_DOM DOMAIN-CONTAINING PROTEIN"/>
    <property type="match status" value="1"/>
</dbReference>
<dbReference type="Gene3D" id="3.40.50.10420">
    <property type="entry name" value="NagB/RpiA/CoA transferase-like"/>
    <property type="match status" value="1"/>
</dbReference>
<gene>
    <name evidence="2" type="ORF">OM074_14215</name>
</gene>
<accession>A0AAE3MFR0</accession>
<dbReference type="InterPro" id="IPR009501">
    <property type="entry name" value="UCP020269"/>
</dbReference>
<sequence length="235" mass="26637">MDVVIEESVSFVGSKLNSIMEELRDKESIIQNTLKQLKANNFEVYFAEDTAKAKAIFENDILPNIKFKSASYADSITMRETGALDLLQNNQDIEFIDTFSPNDDWDTRIIKRKQALTVDLFLTGTNAITESGYLVNLDMIGNRVAPLTFGPEHVVLFIGTNKIVKDKEEAFHRIKTIAATLNAQRHTNFKIPCQTTGVCVDCKSKQRICNSWVITEKSFPKHRIKVILINQDLGY</sequence>
<proteinExistence type="predicted"/>
<dbReference type="RefSeq" id="WP_301200562.1">
    <property type="nucleotide sequence ID" value="NZ_JAPDPI010000030.1"/>
</dbReference>
<dbReference type="PIRSF" id="PIRSF020269">
    <property type="entry name" value="DUF1121"/>
    <property type="match status" value="1"/>
</dbReference>
<dbReference type="Pfam" id="PF02589">
    <property type="entry name" value="LUD_dom"/>
    <property type="match status" value="1"/>
</dbReference>